<keyword evidence="4" id="KW-1185">Reference proteome</keyword>
<evidence type="ECO:0000313" key="4">
    <source>
        <dbReference type="Proteomes" id="UP000031561"/>
    </source>
</evidence>
<feature type="transmembrane region" description="Helical" evidence="1">
    <location>
        <begin position="121"/>
        <end position="142"/>
    </location>
</feature>
<organism evidence="3 4">
    <name type="scientific">Lyngbya confervoides BDU141951</name>
    <dbReference type="NCBI Taxonomy" id="1574623"/>
    <lineage>
        <taxon>Bacteria</taxon>
        <taxon>Bacillati</taxon>
        <taxon>Cyanobacteriota</taxon>
        <taxon>Cyanophyceae</taxon>
        <taxon>Oscillatoriophycideae</taxon>
        <taxon>Oscillatoriales</taxon>
        <taxon>Microcoleaceae</taxon>
        <taxon>Lyngbya</taxon>
    </lineage>
</organism>
<dbReference type="Proteomes" id="UP000031561">
    <property type="component" value="Unassembled WGS sequence"/>
</dbReference>
<keyword evidence="1" id="KW-0812">Transmembrane</keyword>
<reference evidence="3 4" key="1">
    <citation type="journal article" date="2015" name="Genome Announc.">
        <title>Draft Genome Sequence of Filamentous Marine Cyanobacterium Lyngbya confervoides Strain BDU141951.</title>
        <authorList>
            <person name="Chandrababunaidu M.M."/>
            <person name="Sen D."/>
            <person name="Tripathy S."/>
        </authorList>
    </citation>
    <scope>NUCLEOTIDE SEQUENCE [LARGE SCALE GENOMIC DNA]</scope>
    <source>
        <strain evidence="3 4">BDU141951</strain>
    </source>
</reference>
<dbReference type="EMBL" id="JTHE03000021">
    <property type="protein sequence ID" value="MCM1981791.1"/>
    <property type="molecule type" value="Genomic_DNA"/>
</dbReference>
<dbReference type="AlphaFoldDB" id="A0ABD4T034"/>
<comment type="caution">
    <text evidence="3">The sequence shown here is derived from an EMBL/GenBank/DDBJ whole genome shotgun (WGS) entry which is preliminary data.</text>
</comment>
<feature type="domain" description="DUF3592" evidence="2">
    <location>
        <begin position="47"/>
        <end position="111"/>
    </location>
</feature>
<keyword evidence="1" id="KW-1133">Transmembrane helix</keyword>
<name>A0ABD4T034_9CYAN</name>
<protein>
    <submittedName>
        <fullName evidence="3">DUF3592 domain-containing protein</fullName>
    </submittedName>
</protein>
<sequence length="148" mass="16539">MGFKSHPVNFEDQLSALIGLVIGLVFIGAGGWVQQRNLLEQTHWVEAQGTIVETVSRRERDGDSEETTYAPVIEFEVNGDPARFIGKYESYRLSRGNQMLIRYDPTQPEKTARVIEPLEGAVPWTILGLGGLVIVSSLWKVIPVRWSG</sequence>
<gene>
    <name evidence="3" type="ORF">QQ91_0002955</name>
</gene>
<accession>A0ABD4T034</accession>
<dbReference type="Pfam" id="PF12158">
    <property type="entry name" value="DUF3592"/>
    <property type="match status" value="1"/>
</dbReference>
<evidence type="ECO:0000256" key="1">
    <source>
        <dbReference type="SAM" id="Phobius"/>
    </source>
</evidence>
<proteinExistence type="predicted"/>
<feature type="transmembrane region" description="Helical" evidence="1">
    <location>
        <begin position="14"/>
        <end position="33"/>
    </location>
</feature>
<dbReference type="InterPro" id="IPR021994">
    <property type="entry name" value="DUF3592"/>
</dbReference>
<evidence type="ECO:0000313" key="3">
    <source>
        <dbReference type="EMBL" id="MCM1981791.1"/>
    </source>
</evidence>
<evidence type="ECO:0000259" key="2">
    <source>
        <dbReference type="Pfam" id="PF12158"/>
    </source>
</evidence>
<dbReference type="RefSeq" id="WP_166283914.1">
    <property type="nucleotide sequence ID" value="NZ_JTHE03000021.1"/>
</dbReference>
<keyword evidence="1" id="KW-0472">Membrane</keyword>